<dbReference type="EMBL" id="KZ451969">
    <property type="protein sequence ID" value="PKA56964.1"/>
    <property type="molecule type" value="Genomic_DNA"/>
</dbReference>
<feature type="compositionally biased region" description="Basic and acidic residues" evidence="1">
    <location>
        <begin position="46"/>
        <end position="59"/>
    </location>
</feature>
<proteinExistence type="predicted"/>
<protein>
    <submittedName>
        <fullName evidence="2">Uncharacterized protein</fullName>
    </submittedName>
</protein>
<feature type="region of interest" description="Disordered" evidence="1">
    <location>
        <begin position="17"/>
        <end position="59"/>
    </location>
</feature>
<organism evidence="2 3">
    <name type="scientific">Apostasia shenzhenica</name>
    <dbReference type="NCBI Taxonomy" id="1088818"/>
    <lineage>
        <taxon>Eukaryota</taxon>
        <taxon>Viridiplantae</taxon>
        <taxon>Streptophyta</taxon>
        <taxon>Embryophyta</taxon>
        <taxon>Tracheophyta</taxon>
        <taxon>Spermatophyta</taxon>
        <taxon>Magnoliopsida</taxon>
        <taxon>Liliopsida</taxon>
        <taxon>Asparagales</taxon>
        <taxon>Orchidaceae</taxon>
        <taxon>Apostasioideae</taxon>
        <taxon>Apostasia</taxon>
    </lineage>
</organism>
<name>A0A2I0AN56_9ASPA</name>
<gene>
    <name evidence="2" type="ORF">AXF42_Ash002268</name>
</gene>
<dbReference type="Proteomes" id="UP000236161">
    <property type="component" value="Unassembled WGS sequence"/>
</dbReference>
<accession>A0A2I0AN56</accession>
<evidence type="ECO:0000313" key="2">
    <source>
        <dbReference type="EMBL" id="PKA56964.1"/>
    </source>
</evidence>
<sequence length="267" mass="29753">MVEVPCPKREAVVTTYQDLVPSETPKKKRVLSEENSQEPPLKKGKSAKEGENGEGRKWEKSVEPPFCLNFTRNFAGEGSKFAVSATEMERRMTLTSEQSSNLFNPIRGDLGLILAGGLATRALEEKVERTSTVDLFTQMSNRVATVLACLPLVLNRALRVEEQMIDQTGQLHRQDAEIETLKVQLAMESPQHSALQEEFAVYKSAMSALKADNKALREKLSKADGDREAAVASSSVAAVEAYKTSLPCRKERLDGIRREWIIFLVWP</sequence>
<reference evidence="2 3" key="1">
    <citation type="journal article" date="2017" name="Nature">
        <title>The Apostasia genome and the evolution of orchids.</title>
        <authorList>
            <person name="Zhang G.Q."/>
            <person name="Liu K.W."/>
            <person name="Li Z."/>
            <person name="Lohaus R."/>
            <person name="Hsiao Y.Y."/>
            <person name="Niu S.C."/>
            <person name="Wang J.Y."/>
            <person name="Lin Y.C."/>
            <person name="Xu Q."/>
            <person name="Chen L.J."/>
            <person name="Yoshida K."/>
            <person name="Fujiwara S."/>
            <person name="Wang Z.W."/>
            <person name="Zhang Y.Q."/>
            <person name="Mitsuda N."/>
            <person name="Wang M."/>
            <person name="Liu G.H."/>
            <person name="Pecoraro L."/>
            <person name="Huang H.X."/>
            <person name="Xiao X.J."/>
            <person name="Lin M."/>
            <person name="Wu X.Y."/>
            <person name="Wu W.L."/>
            <person name="Chen Y.Y."/>
            <person name="Chang S.B."/>
            <person name="Sakamoto S."/>
            <person name="Ohme-Takagi M."/>
            <person name="Yagi M."/>
            <person name="Zeng S.J."/>
            <person name="Shen C.Y."/>
            <person name="Yeh C.M."/>
            <person name="Luo Y.B."/>
            <person name="Tsai W.C."/>
            <person name="Van de Peer Y."/>
            <person name="Liu Z.J."/>
        </authorList>
    </citation>
    <scope>NUCLEOTIDE SEQUENCE [LARGE SCALE GENOMIC DNA]</scope>
    <source>
        <strain evidence="3">cv. Shenzhen</strain>
        <tissue evidence="2">Stem</tissue>
    </source>
</reference>
<keyword evidence="3" id="KW-1185">Reference proteome</keyword>
<dbReference type="AlphaFoldDB" id="A0A2I0AN56"/>
<evidence type="ECO:0000313" key="3">
    <source>
        <dbReference type="Proteomes" id="UP000236161"/>
    </source>
</evidence>
<evidence type="ECO:0000256" key="1">
    <source>
        <dbReference type="SAM" id="MobiDB-lite"/>
    </source>
</evidence>